<proteinExistence type="predicted"/>
<accession>A0A6P1VNW6</accession>
<evidence type="ECO:0000313" key="2">
    <source>
        <dbReference type="EMBL" id="QHV93670.1"/>
    </source>
</evidence>
<evidence type="ECO:0000259" key="1">
    <source>
        <dbReference type="Pfam" id="PF09603"/>
    </source>
</evidence>
<evidence type="ECO:0000313" key="3">
    <source>
        <dbReference type="Proteomes" id="UP000464577"/>
    </source>
</evidence>
<dbReference type="Pfam" id="PF09603">
    <property type="entry name" value="Fib_succ_major"/>
    <property type="match status" value="1"/>
</dbReference>
<reference evidence="2 3" key="1">
    <citation type="submission" date="2019-11" db="EMBL/GenBank/DDBJ databases">
        <title>Spirosoma endbachense sp. nov., isolated from a natural salt meadow.</title>
        <authorList>
            <person name="Rojas J."/>
            <person name="Ambika Manirajan B."/>
            <person name="Ratering S."/>
            <person name="Suarez C."/>
            <person name="Geissler-Plaum R."/>
            <person name="Schnell S."/>
        </authorList>
    </citation>
    <scope>NUCLEOTIDE SEQUENCE [LARGE SCALE GENOMIC DNA]</scope>
    <source>
        <strain evidence="2 3">I-24</strain>
    </source>
</reference>
<dbReference type="InterPro" id="IPR011871">
    <property type="entry name" value="Fib_succ_major"/>
</dbReference>
<gene>
    <name evidence="2" type="ORF">GJR95_00855</name>
</gene>
<keyword evidence="3" id="KW-1185">Reference proteome</keyword>
<sequence length="229" mass="25542">MRIGSQIISHLFALKMARTAKKKHSVKLPFFLLSLFTLAFSSCKKDQESQPNPQVTTVLISGKEYPTTTIGSQVWTITNYDGPGGLLYKSGSEKPEYGRYYTFDEARAVPIPSGWRLPTMQDYVTLAESQGVVFADHRATRQEAIKKLTSTTNWRTISGTNISGFNAHPAGYSFQNSAPLDGDISEFWVADGNTFSIQENASGKAHSILFYTTNSPDYRFNLRFVKNAK</sequence>
<dbReference type="NCBIfam" id="TIGR02145">
    <property type="entry name" value="Fib_succ_major"/>
    <property type="match status" value="1"/>
</dbReference>
<dbReference type="EMBL" id="CP045997">
    <property type="protein sequence ID" value="QHV93670.1"/>
    <property type="molecule type" value="Genomic_DNA"/>
</dbReference>
<dbReference type="AlphaFoldDB" id="A0A6P1VNW6"/>
<feature type="domain" description="Fibrobacter succinogenes major paralogous" evidence="1">
    <location>
        <begin position="90"/>
        <end position="226"/>
    </location>
</feature>
<organism evidence="2 3">
    <name type="scientific">Spirosoma endbachense</name>
    <dbReference type="NCBI Taxonomy" id="2666025"/>
    <lineage>
        <taxon>Bacteria</taxon>
        <taxon>Pseudomonadati</taxon>
        <taxon>Bacteroidota</taxon>
        <taxon>Cytophagia</taxon>
        <taxon>Cytophagales</taxon>
        <taxon>Cytophagaceae</taxon>
        <taxon>Spirosoma</taxon>
    </lineage>
</organism>
<name>A0A6P1VNW6_9BACT</name>
<dbReference type="Proteomes" id="UP000464577">
    <property type="component" value="Chromosome"/>
</dbReference>
<dbReference type="KEGG" id="senf:GJR95_00855"/>
<protein>
    <recommendedName>
        <fullName evidence="1">Fibrobacter succinogenes major paralogous domain-containing protein</fullName>
    </recommendedName>
</protein>